<dbReference type="AlphaFoldDB" id="A0A1D9NXJ2"/>
<feature type="signal peptide" evidence="2">
    <location>
        <begin position="1"/>
        <end position="19"/>
    </location>
</feature>
<dbReference type="OrthoDB" id="2003240at2"/>
<keyword evidence="2" id="KW-0732">Signal</keyword>
<feature type="region of interest" description="Disordered" evidence="1">
    <location>
        <begin position="216"/>
        <end position="252"/>
    </location>
</feature>
<name>A0A1D9NXJ2_9FIRM</name>
<dbReference type="PROSITE" id="PS51257">
    <property type="entry name" value="PROKAR_LIPOPROTEIN"/>
    <property type="match status" value="1"/>
</dbReference>
<accession>A0A1D9NXJ2</accession>
<proteinExistence type="predicted"/>
<evidence type="ECO:0000313" key="4">
    <source>
        <dbReference type="Proteomes" id="UP000179284"/>
    </source>
</evidence>
<keyword evidence="4" id="KW-1185">Reference proteome</keyword>
<reference evidence="4" key="1">
    <citation type="submission" date="2016-10" db="EMBL/GenBank/DDBJ databases">
        <title>The complete genome sequence of the rumen bacterium Butyrivibrio hungatei MB2003.</title>
        <authorList>
            <person name="Palevich N."/>
            <person name="Kelly W.J."/>
            <person name="Leahy S.C."/>
            <person name="Altermann E."/>
            <person name="Rakonjac J."/>
            <person name="Attwood G.T."/>
        </authorList>
    </citation>
    <scope>NUCLEOTIDE SEQUENCE [LARGE SCALE GENOMIC DNA]</scope>
    <source>
        <strain evidence="4">MB2003</strain>
    </source>
</reference>
<dbReference type="EMBL" id="CP017831">
    <property type="protein sequence ID" value="AOZ95077.1"/>
    <property type="molecule type" value="Genomic_DNA"/>
</dbReference>
<feature type="chain" id="PRO_5009444007" description="Cell surface protein" evidence="2">
    <location>
        <begin position="20"/>
        <end position="252"/>
    </location>
</feature>
<dbReference type="Proteomes" id="UP000179284">
    <property type="component" value="Chromosome I"/>
</dbReference>
<evidence type="ECO:0008006" key="5">
    <source>
        <dbReference type="Google" id="ProtNLM"/>
    </source>
</evidence>
<gene>
    <name evidence="3" type="ORF">bhn_I0041</name>
</gene>
<protein>
    <recommendedName>
        <fullName evidence="5">Cell surface protein</fullName>
    </recommendedName>
</protein>
<evidence type="ECO:0000256" key="1">
    <source>
        <dbReference type="SAM" id="MobiDB-lite"/>
    </source>
</evidence>
<dbReference type="KEGG" id="bhu:bhn_I0041"/>
<organism evidence="3 4">
    <name type="scientific">Butyrivibrio hungatei</name>
    <dbReference type="NCBI Taxonomy" id="185008"/>
    <lineage>
        <taxon>Bacteria</taxon>
        <taxon>Bacillati</taxon>
        <taxon>Bacillota</taxon>
        <taxon>Clostridia</taxon>
        <taxon>Lachnospirales</taxon>
        <taxon>Lachnospiraceae</taxon>
        <taxon>Butyrivibrio</taxon>
    </lineage>
</organism>
<dbReference type="RefSeq" id="WP_071174901.1">
    <property type="nucleotide sequence ID" value="NZ_CP017831.1"/>
</dbReference>
<sequence>MKKKITVFTLVLSMMLALCACKPSDEKLSEAETARGVLLEAKESAEATYLDITDSSKKSELEELSKEVAEIEALDFTKMSDKKIDGVLPKITELTQEYQSLNSEFDETLAAETKKKAEKDKYSNVGAYLVNKTGMNLTEVVLHDLSEDTYTDNLLGDGVVLEAGYTLMGVVLDINKSSADWEFIVKNDNNTSYTLACDSLAGADEAGISITLKYSDSDKTGSASLGSYTVVKEPETAENGDDATNASSEASN</sequence>
<evidence type="ECO:0000313" key="3">
    <source>
        <dbReference type="EMBL" id="AOZ95077.1"/>
    </source>
</evidence>
<feature type="compositionally biased region" description="Polar residues" evidence="1">
    <location>
        <begin position="242"/>
        <end position="252"/>
    </location>
</feature>
<evidence type="ECO:0000256" key="2">
    <source>
        <dbReference type="SAM" id="SignalP"/>
    </source>
</evidence>